<dbReference type="EMBL" id="BMXI01000005">
    <property type="protein sequence ID" value="GHC49582.1"/>
    <property type="molecule type" value="Genomic_DNA"/>
</dbReference>
<reference evidence="6" key="2">
    <citation type="submission" date="2020-09" db="EMBL/GenBank/DDBJ databases">
        <authorList>
            <person name="Sun Q."/>
            <person name="Kim S."/>
        </authorList>
    </citation>
    <scope>NUCLEOTIDE SEQUENCE</scope>
    <source>
        <strain evidence="6">KCTC 12988</strain>
    </source>
</reference>
<dbReference type="SMART" id="SM00560">
    <property type="entry name" value="LamGL"/>
    <property type="match status" value="1"/>
</dbReference>
<proteinExistence type="predicted"/>
<evidence type="ECO:0000256" key="2">
    <source>
        <dbReference type="ARBA" id="ARBA00023157"/>
    </source>
</evidence>
<name>A0A918TIB9_9BACT</name>
<keyword evidence="7" id="KW-1185">Reference proteome</keyword>
<evidence type="ECO:0000313" key="7">
    <source>
        <dbReference type="Proteomes" id="UP000644507"/>
    </source>
</evidence>
<evidence type="ECO:0000256" key="1">
    <source>
        <dbReference type="ARBA" id="ARBA00022729"/>
    </source>
</evidence>
<dbReference type="InterPro" id="IPR013320">
    <property type="entry name" value="ConA-like_dom_sf"/>
</dbReference>
<sequence>MNRFVRFSAAALFGAFTVVANSAEVLLKEIPEGSYFSDAINADSNKDPNTWNPGFRTASAGGFVYLTGWTKGTGSADDGFLSKVDPAGSIVWTKTMRSVLGQSSVWKVNDIEALNDRLYVCGTTQTPSGANGKAFIAKLTLDGTLLDYSLAESPNGVARGNALAIGSENNAATVTLVGDAHGDKLTVKQQQAGASPATVFSGNGTRSLMIRGSTTNPDQKDAFVVRFDENLQATWATTFGNDDFSRNFFGTTATAVAADNTGAIFVALVTDTANTSVEEDTRAIFTSNGTRTAAYLDPNGVEQYRGFESVRSGTVFANDFDSYGGSLSIIYRIDPVRGSATSEITHHFHPIKLEGGDDGSHARVAEMAYSDGSLFVAGEFKKWLRPNSSTDGAEPNDAARIDSVDGSMDIWVGKLSANNLAYSSFRVYNSSADDLVAGITMGSDQSLYLSGVAGGALSTRGFVDGAGTLVSASVGNNSSKAHLFWQKLSTTDLSPSASWHVAPVEDTNASISPPTVQRVASLGVTGNTVVIAGSWKDGDLTLGPDSATRKTLEGSNSEHKGFVGFMSSAGDFLEEVQIAINSEFGNPTPHGGPSGSNASVATVAAGRAIAATVPHVVYEDVNGNILDSANSDAIRRYAVTRRVNTGYQFRNSTQNGTANSVTFVASGDTELTFLWRTEHAVQISSELSGVDGLSSVSAGSPSPVVNKHWFVEGESMVASINGWESDPDQTGVRWRSLGFAAEGVVAEAAGVVSGSWYQWTDLQNRQQTAEIVVNGPGKLSWLWRKEYRMRQAVNSSVAEESPTTTWTDHNVLPADFEAAASVFSRNTFSDNSYQYAYFPIRVTRNEIHITFNEGAPPEKLRIRVADEFHGWGDEYLIDVPAGTQAGGTVTLPFTSLAGKWFEVIGEDSEGNPKSNKSSQWELRKQGSTRNRVLTGVGEIWVAANKPVTVSAPTEVDSGLSTLSLKGYYLGQGDITPSEALNVSSKTFRITEPSGITWDYARAIYPETVSVGSTLTFAGVTGADGGRIDTSTPPVAGNVSTGPDGSTFETMQIWDEVQNKLFVLQPGKFTVEFVNSAAPDDAAKNIIVEVTVDWPSEPDYTHIIETPAVDLDESAADGTSFVRLAHTESRATVTGSQFSAAESGRSILLFSHRANGESNGDLERESLSVKVVNSIHWQDSAGEILLPATVGEAVASGDHDAEEVGHNGYVVQELAPVNGSLYERESREGPIFPVNAGVSTSLTAGLSSGLVTHFALNETSGMTANDAATGANAVFANGVPTWLSPGIDFSNTYLSAPGGVGNLSGDLLTIAARIRPDAFIEWGGIVSKGNERSTYALTTTAAGKIRLAVNYNQQSGNGSSPHAHWDSNATLELGQHYHVAVTYDGSAVRFYVDGKLDREVVPSQPIHFVASNEVLTLGVELPGGDEFFHGVISDARVYDRALTPAELFLLSSEEELPDRSFSIAWYRVQDEIRWPYVARNYQPEWPSATDRIVIASRLGSEGLSQSGQEQPQFGEDWVNPVVYQQADPALMGYNPNEEHALVASSFSDATRSAVFALRNDLNQPFGSEPYVLVQYEDVSTPSNPVAKMKVYSIEEEDATTTDSRLPSFNQTYTYFYQNEAGLRLSPPHPLDTVIGASAIPEETEGFNVDGRIAYYEDKNNMPWCVSGDTDAAADVEVAWHYPLRADFWHPTAEAGEAVSFGNINVSRPRNVSYNTIWPTDVPVLKAGETLTFSGGEYATDNSTADPKPSGLPQAVSWQSAKQVFDEANVDLTPAELDNNYLARVFPALTSHSVPLALTAVPDALQPAAGKVIVDGLVWHFKDLPASLQDRIYYDTTTQTLEVRGLLNGRTLGDGDLLSTPGAQTILQTNVLTESDELLVKGLSSSVDWTNAVAALAQTSRDPNETLVTDSLGIGLDSGTLGIEPANNFGPGVVVVTNPGLQRSGSEGGYITIAENDSADLPDSPVAMHVIRVTPEKYRGSIAVLEPSNVFDEKVTLRHTADFGGDVDDLYFEWILREEDGVELNPPGVTKPTATVSTNSGDWTDFMSAVGAFEVQLSGSGPVLIQDNLAFTRYRHKDDNGAVASNWSAWAGAANSRPPNFDSPSVDTDEAYVAQLVPGWIKRVAAAVNLFDARFTDFGNSDAPATYTSAIQQAGQRFEGAVAFNPDKDAIESVGLIELYQTVLDRAEDFTIATQQGSVGVNTALLNAANRIGGLYTLLGNEAYSDALDPLIGFATVGGEFGSLAPTIHAFENQTAGLLDEELSLLRGRAEVGARPSYNRLIWNFTNGSGEAAYVMNYGINDLTEDGLLDDEDARRLYPQGHGDAWGHYTMALKGYYDLASNVNFSWSARSEKYNIDGIVLDIDYQDERAFARSAAARARCGAELVDLSYRSAYTENPDGQWQGYQDVDTDRAWGVFETAQRSGSAAFCDWVFVNAMLPAEETDPNKTGIAKVDRTTVAEIADIAQQANQIQAHLNAADQGLNPAGLNPDSIPFDIDPVLADRTHEESATHFEQVYQRATRAAGNTKKTFDYANGIASQLRQTEATSETLRQNAIDQDRSLRNQMIEVFGTPYAGMIGTGKAYPEGYVGPDIYLWMYVDVLSAGADILPDLSETTVATTIPAGLRNLASDTNPFLAGGVGVDDLLRDTVSAYFPNDVNLPAVTPGEIQLNLPRRSSGYGLVAPDSWGERQSPGEIQASIQELVQAEWRVRNAVALYQAQGDDFKQLLRKFELKSGIAADRIEIVSEAHDDRAVLTGAATGAFAAAGAASLVADFTDDTFDALNEALPKIVGLSNDATAPARGIIGTLKANLSNIAKGVSLAAQIAQYRLEIEADQVLEEMDRQLLTEDLKSELIDILDEIQVLVNSEAVLLWELVDTVESMRSASDRVRMSIEKGQALLTERTVFNQRVASTTTQQRYEDYTFRIFHNEALRKYRSSFDLATRYAYLAGKAYQYELNLPDNHSANASPLLSALMRERTLGEWDGEEPVIGAGGIAEQLAVLATNYETLKGQLGFNNPDSNTAAISLRRELARVGMSTRVNPDWRNQLESWRVPDLWNYEYQSNGVNYGYVFRRYCRPFAPESAGEQPALVIPFSSTIEAGKNWFGHPIAGGDHSFNSSSFSTKIRSVGIRFDSYNNVALSQTPQAYLIPVGSDQMFVPDSPSLEHRSWNVVDQRIPAPLAITLSDLNSTTWQPATESSSGYFNDLRKFSSFRAYHDAGGWADEEMLTNSRLIGRSVWNTQWVLIIPSASLLADSANPSAGIDTLIHGAPLPGFDQESAGTDFRDGVGVRDIRLLLQTYSVSGN</sequence>
<feature type="region of interest" description="Disordered" evidence="3">
    <location>
        <begin position="907"/>
        <end position="926"/>
    </location>
</feature>
<feature type="chain" id="PRO_5037617616" description="LamG-like jellyroll fold domain-containing protein" evidence="4">
    <location>
        <begin position="23"/>
        <end position="3301"/>
    </location>
</feature>
<evidence type="ECO:0000256" key="4">
    <source>
        <dbReference type="SAM" id="SignalP"/>
    </source>
</evidence>
<protein>
    <recommendedName>
        <fullName evidence="5">LamG-like jellyroll fold domain-containing protein</fullName>
    </recommendedName>
</protein>
<dbReference type="Gene3D" id="2.60.120.200">
    <property type="match status" value="1"/>
</dbReference>
<dbReference type="InterPro" id="IPR006558">
    <property type="entry name" value="LamG-like"/>
</dbReference>
<reference evidence="6" key="1">
    <citation type="journal article" date="2014" name="Int. J. Syst. Evol. Microbiol.">
        <title>Complete genome sequence of Corynebacterium casei LMG S-19264T (=DSM 44701T), isolated from a smear-ripened cheese.</title>
        <authorList>
            <consortium name="US DOE Joint Genome Institute (JGI-PGF)"/>
            <person name="Walter F."/>
            <person name="Albersmeier A."/>
            <person name="Kalinowski J."/>
            <person name="Ruckert C."/>
        </authorList>
    </citation>
    <scope>NUCLEOTIDE SEQUENCE</scope>
    <source>
        <strain evidence="6">KCTC 12988</strain>
    </source>
</reference>
<evidence type="ECO:0000313" key="6">
    <source>
        <dbReference type="EMBL" id="GHC49582.1"/>
    </source>
</evidence>
<dbReference type="RefSeq" id="WP_189568980.1">
    <property type="nucleotide sequence ID" value="NZ_BMXI01000005.1"/>
</dbReference>
<evidence type="ECO:0000259" key="5">
    <source>
        <dbReference type="SMART" id="SM00560"/>
    </source>
</evidence>
<accession>A0A918TIB9</accession>
<keyword evidence="2" id="KW-1015">Disulfide bond</keyword>
<dbReference type="SUPFAM" id="SSF49899">
    <property type="entry name" value="Concanavalin A-like lectins/glucanases"/>
    <property type="match status" value="1"/>
</dbReference>
<dbReference type="Proteomes" id="UP000644507">
    <property type="component" value="Unassembled WGS sequence"/>
</dbReference>
<keyword evidence="1 4" id="KW-0732">Signal</keyword>
<feature type="signal peptide" evidence="4">
    <location>
        <begin position="1"/>
        <end position="22"/>
    </location>
</feature>
<comment type="caution">
    <text evidence="6">The sequence shown here is derived from an EMBL/GenBank/DDBJ whole genome shotgun (WGS) entry which is preliminary data.</text>
</comment>
<evidence type="ECO:0000256" key="3">
    <source>
        <dbReference type="SAM" id="MobiDB-lite"/>
    </source>
</evidence>
<feature type="domain" description="LamG-like jellyroll fold" evidence="5">
    <location>
        <begin position="1305"/>
        <end position="1444"/>
    </location>
</feature>
<organism evidence="6 7">
    <name type="scientific">Roseibacillus persicicus</name>
    <dbReference type="NCBI Taxonomy" id="454148"/>
    <lineage>
        <taxon>Bacteria</taxon>
        <taxon>Pseudomonadati</taxon>
        <taxon>Verrucomicrobiota</taxon>
        <taxon>Verrucomicrobiia</taxon>
        <taxon>Verrucomicrobiales</taxon>
        <taxon>Verrucomicrobiaceae</taxon>
        <taxon>Roseibacillus</taxon>
    </lineage>
</organism>
<dbReference type="Pfam" id="PF13385">
    <property type="entry name" value="Laminin_G_3"/>
    <property type="match status" value="1"/>
</dbReference>
<gene>
    <name evidence="6" type="ORF">GCM10007100_14400</name>
</gene>
<feature type="compositionally biased region" description="Polar residues" evidence="3">
    <location>
        <begin position="911"/>
        <end position="926"/>
    </location>
</feature>